<dbReference type="InterPro" id="IPR029063">
    <property type="entry name" value="SAM-dependent_MTases_sf"/>
</dbReference>
<dbReference type="GO" id="GO:0032259">
    <property type="term" value="P:methylation"/>
    <property type="evidence" value="ECO:0007669"/>
    <property type="project" value="UniProtKB-KW"/>
</dbReference>
<dbReference type="Gene3D" id="3.40.50.150">
    <property type="entry name" value="Vaccinia Virus protein VP39"/>
    <property type="match status" value="1"/>
</dbReference>
<dbReference type="AlphaFoldDB" id="A0A7X0RWR8"/>
<dbReference type="EMBL" id="JACJVP010000042">
    <property type="protein sequence ID" value="MBB6673891.1"/>
    <property type="molecule type" value="Genomic_DNA"/>
</dbReference>
<dbReference type="RefSeq" id="WP_185671748.1">
    <property type="nucleotide sequence ID" value="NZ_JACJVP010000042.1"/>
</dbReference>
<reference evidence="2 3" key="1">
    <citation type="submission" date="2020-08" db="EMBL/GenBank/DDBJ databases">
        <title>Cohnella phylogeny.</title>
        <authorList>
            <person name="Dunlap C."/>
        </authorList>
    </citation>
    <scope>NUCLEOTIDE SEQUENCE [LARGE SCALE GENOMIC DNA]</scope>
    <source>
        <strain evidence="2 3">DSM 28246</strain>
    </source>
</reference>
<comment type="caution">
    <text evidence="2">The sequence shown here is derived from an EMBL/GenBank/DDBJ whole genome shotgun (WGS) entry which is preliminary data.</text>
</comment>
<gene>
    <name evidence="2" type="ORF">H7C19_24715</name>
</gene>
<dbReference type="Proteomes" id="UP000547209">
    <property type="component" value="Unassembled WGS sequence"/>
</dbReference>
<evidence type="ECO:0000313" key="3">
    <source>
        <dbReference type="Proteomes" id="UP000547209"/>
    </source>
</evidence>
<keyword evidence="2" id="KW-0808">Transferase</keyword>
<keyword evidence="2" id="KW-0489">Methyltransferase</keyword>
<evidence type="ECO:0000313" key="2">
    <source>
        <dbReference type="EMBL" id="MBB6673891.1"/>
    </source>
</evidence>
<evidence type="ECO:0000259" key="1">
    <source>
        <dbReference type="Pfam" id="PF08241"/>
    </source>
</evidence>
<dbReference type="InterPro" id="IPR013216">
    <property type="entry name" value="Methyltransf_11"/>
</dbReference>
<protein>
    <submittedName>
        <fullName evidence="2">Class I SAM-dependent methyltransferase</fullName>
    </submittedName>
</protein>
<feature type="domain" description="Methyltransferase type 11" evidence="1">
    <location>
        <begin position="129"/>
        <end position="184"/>
    </location>
</feature>
<dbReference type="Pfam" id="PF08241">
    <property type="entry name" value="Methyltransf_11"/>
    <property type="match status" value="1"/>
</dbReference>
<dbReference type="SUPFAM" id="SSF53335">
    <property type="entry name" value="S-adenosyl-L-methionine-dependent methyltransferases"/>
    <property type="match status" value="1"/>
</dbReference>
<keyword evidence="3" id="KW-1185">Reference proteome</keyword>
<organism evidence="2 3">
    <name type="scientific">Cohnella nanjingensis</name>
    <dbReference type="NCBI Taxonomy" id="1387779"/>
    <lineage>
        <taxon>Bacteria</taxon>
        <taxon>Bacillati</taxon>
        <taxon>Bacillota</taxon>
        <taxon>Bacilli</taxon>
        <taxon>Bacillales</taxon>
        <taxon>Paenibacillaceae</taxon>
        <taxon>Cohnella</taxon>
    </lineage>
</organism>
<proteinExistence type="predicted"/>
<sequence>MNKEIPAYPQSGVASTCRSYDEYLQMFNLTEERLREGPVLDAAGGASSFTAALCALGLDARAADPFYGGDREAVISAAEAEIGVSSAKLEANRAFYDWSYYGSPERHRALREASCARFAGHFRSDEGNGRYAAAALPNLPYADGTFSLALCSHFLFLYADQFGPEFHEAALRELLRVVKPGGEVRIYPLISLRWEPYAHLPGLLEALGELAEASEMPGRLPFVPVQSPVLRLVRR</sequence>
<name>A0A7X0RWR8_9BACL</name>
<dbReference type="GO" id="GO:0008757">
    <property type="term" value="F:S-adenosylmethionine-dependent methyltransferase activity"/>
    <property type="evidence" value="ECO:0007669"/>
    <property type="project" value="InterPro"/>
</dbReference>
<accession>A0A7X0RWR8</accession>